<protein>
    <recommendedName>
        <fullName evidence="6">Nucleoporin-like protein 2</fullName>
    </recommendedName>
</protein>
<feature type="compositionally biased region" description="Gly residues" evidence="3">
    <location>
        <begin position="284"/>
        <end position="296"/>
    </location>
</feature>
<sequence>VAVASVTEFGDTVKLDMEFWETSGQWMFSCYAPNTATISGFSDISPEELRREYHNSQASGDVQNYANGMNQLINQWRNRVQELRTMNGTTRVALLAELNNPTPQASSAAVGSSVLESSGFGTGFGSAVPSQATASSFSFAGPTAAGGGFGSSAPASPAGFGAAAATPAQPASGFGAAAATPAQPASGFGATPRSPPPVGASAATPAQPASASGFSFAAPHANKAPGAAGVTSAAAFSFSSSAAGGPAGASGFGTAAPAAGGGSLFGQTGAGGGFGSAGSTAAAAGGGAGSSAGGPGDNLFTPQSELSPEELGQFGAKRFTLGQIPLKPPPSDMLVGF</sequence>
<evidence type="ECO:0000313" key="5">
    <source>
        <dbReference type="Proteomes" id="UP001148018"/>
    </source>
</evidence>
<evidence type="ECO:0000313" key="4">
    <source>
        <dbReference type="EMBL" id="KAJ3608580.1"/>
    </source>
</evidence>
<evidence type="ECO:0000256" key="3">
    <source>
        <dbReference type="SAM" id="MobiDB-lite"/>
    </source>
</evidence>
<keyword evidence="2" id="KW-0539">Nucleus</keyword>
<comment type="caution">
    <text evidence="4">The sequence shown here is derived from an EMBL/GenBank/DDBJ whole genome shotgun (WGS) entry which is preliminary data.</text>
</comment>
<gene>
    <name evidence="4" type="ORF">NHX12_023112</name>
</gene>
<feature type="region of interest" description="Disordered" evidence="3">
    <location>
        <begin position="275"/>
        <end position="305"/>
    </location>
</feature>
<dbReference type="EMBL" id="JANIIK010000039">
    <property type="protein sequence ID" value="KAJ3608580.1"/>
    <property type="molecule type" value="Genomic_DNA"/>
</dbReference>
<dbReference type="InterPro" id="IPR051767">
    <property type="entry name" value="Nucleoporin_NUP42"/>
</dbReference>
<keyword evidence="5" id="KW-1185">Reference proteome</keyword>
<dbReference type="OrthoDB" id="20729at2759"/>
<evidence type="ECO:0008006" key="6">
    <source>
        <dbReference type="Google" id="ProtNLM"/>
    </source>
</evidence>
<comment type="subcellular location">
    <subcellularLocation>
        <location evidence="1">Nucleus</location>
    </subcellularLocation>
</comment>
<feature type="compositionally biased region" description="Low complexity" evidence="3">
    <location>
        <begin position="200"/>
        <end position="212"/>
    </location>
</feature>
<organism evidence="4 5">
    <name type="scientific">Muraenolepis orangiensis</name>
    <name type="common">Patagonian moray cod</name>
    <dbReference type="NCBI Taxonomy" id="630683"/>
    <lineage>
        <taxon>Eukaryota</taxon>
        <taxon>Metazoa</taxon>
        <taxon>Chordata</taxon>
        <taxon>Craniata</taxon>
        <taxon>Vertebrata</taxon>
        <taxon>Euteleostomi</taxon>
        <taxon>Actinopterygii</taxon>
        <taxon>Neopterygii</taxon>
        <taxon>Teleostei</taxon>
        <taxon>Neoteleostei</taxon>
        <taxon>Acanthomorphata</taxon>
        <taxon>Zeiogadaria</taxon>
        <taxon>Gadariae</taxon>
        <taxon>Gadiformes</taxon>
        <taxon>Muraenolepidoidei</taxon>
        <taxon>Muraenolepididae</taxon>
        <taxon>Muraenolepis</taxon>
    </lineage>
</organism>
<dbReference type="Proteomes" id="UP001148018">
    <property type="component" value="Unassembled WGS sequence"/>
</dbReference>
<reference evidence="4" key="1">
    <citation type="submission" date="2022-07" db="EMBL/GenBank/DDBJ databases">
        <title>Chromosome-level genome of Muraenolepis orangiensis.</title>
        <authorList>
            <person name="Kim J."/>
        </authorList>
    </citation>
    <scope>NUCLEOTIDE SEQUENCE</scope>
    <source>
        <strain evidence="4">KU_S4_2022</strain>
        <tissue evidence="4">Muscle</tissue>
    </source>
</reference>
<name>A0A9Q0EJE8_9TELE</name>
<feature type="compositionally biased region" description="Low complexity" evidence="3">
    <location>
        <begin position="171"/>
        <end position="188"/>
    </location>
</feature>
<feature type="region of interest" description="Disordered" evidence="3">
    <location>
        <begin position="171"/>
        <end position="212"/>
    </location>
</feature>
<dbReference type="AlphaFoldDB" id="A0A9Q0EJE8"/>
<feature type="non-terminal residue" evidence="4">
    <location>
        <position position="1"/>
    </location>
</feature>
<dbReference type="PANTHER" id="PTHR46527:SF1">
    <property type="entry name" value="NUCLEOPORIN NUP42"/>
    <property type="match status" value="1"/>
</dbReference>
<accession>A0A9Q0EJE8</accession>
<proteinExistence type="predicted"/>
<dbReference type="PANTHER" id="PTHR46527">
    <property type="entry name" value="NUCLEOPORIN-LIKE PROTEIN 2"/>
    <property type="match status" value="1"/>
</dbReference>
<evidence type="ECO:0000256" key="1">
    <source>
        <dbReference type="ARBA" id="ARBA00004123"/>
    </source>
</evidence>
<dbReference type="GO" id="GO:0005634">
    <property type="term" value="C:nucleus"/>
    <property type="evidence" value="ECO:0007669"/>
    <property type="project" value="UniProtKB-SubCell"/>
</dbReference>
<evidence type="ECO:0000256" key="2">
    <source>
        <dbReference type="ARBA" id="ARBA00023242"/>
    </source>
</evidence>